<dbReference type="Proteomes" id="UP000225433">
    <property type="component" value="Unassembled WGS sequence"/>
</dbReference>
<feature type="domain" description="Transposase IS116/IS110/IS902 C-terminal" evidence="2">
    <location>
        <begin position="212"/>
        <end position="292"/>
    </location>
</feature>
<protein>
    <submittedName>
        <fullName evidence="4">Transposase</fullName>
    </submittedName>
</protein>
<dbReference type="EMBL" id="NJAI01000007">
    <property type="protein sequence ID" value="PHM53102.1"/>
    <property type="molecule type" value="Genomic_DNA"/>
</dbReference>
<evidence type="ECO:0000259" key="2">
    <source>
        <dbReference type="Pfam" id="PF02371"/>
    </source>
</evidence>
<dbReference type="OrthoDB" id="5289737at2"/>
<accession>A0A2G0Q1L1</accession>
<dbReference type="InterPro" id="IPR003346">
    <property type="entry name" value="Transposase_20"/>
</dbReference>
<reference evidence="4 6" key="2">
    <citation type="journal article" date="2017" name="Nat. Microbiol.">
        <title>Natural product diversity associated with the nematode symbionts Photorhabdus and Xenorhabdus.</title>
        <authorList>
            <person name="Tobias N.J."/>
            <person name="Wolff H."/>
            <person name="Djahanschiri B."/>
            <person name="Grundmann F."/>
            <person name="Kronenwerth M."/>
            <person name="Shi Y.M."/>
            <person name="Simonyi S."/>
            <person name="Grun P."/>
            <person name="Shapiro-Ilan D."/>
            <person name="Pidot S.J."/>
            <person name="Stinear T.P."/>
            <person name="Ebersberger I."/>
            <person name="Bode H.B."/>
        </authorList>
    </citation>
    <scope>NUCLEOTIDE SEQUENCE [LARGE SCALE GENOMIC DNA]</scope>
    <source>
        <strain evidence="4 6">DSM 17903</strain>
    </source>
</reference>
<proteinExistence type="predicted"/>
<evidence type="ECO:0000313" key="5">
    <source>
        <dbReference type="Proteomes" id="UP000094600"/>
    </source>
</evidence>
<dbReference type="InterPro" id="IPR002525">
    <property type="entry name" value="Transp_IS110-like_N"/>
</dbReference>
<keyword evidence="5" id="KW-1185">Reference proteome</keyword>
<evidence type="ECO:0000259" key="1">
    <source>
        <dbReference type="Pfam" id="PF01548"/>
    </source>
</evidence>
<dbReference type="RefSeq" id="WP_069316110.1">
    <property type="nucleotide sequence ID" value="NZ_CAWNQJ010000101.1"/>
</dbReference>
<dbReference type="EMBL" id="CP016176">
    <property type="protein sequence ID" value="AOM40381.1"/>
    <property type="molecule type" value="Genomic_DNA"/>
</dbReference>
<dbReference type="AlphaFoldDB" id="A0A2G0Q1L1"/>
<dbReference type="NCBIfam" id="NF033542">
    <property type="entry name" value="transpos_IS110"/>
    <property type="match status" value="1"/>
</dbReference>
<dbReference type="PANTHER" id="PTHR33055:SF3">
    <property type="entry name" value="PUTATIVE TRANSPOSASE FOR IS117-RELATED"/>
    <property type="match status" value="1"/>
</dbReference>
<dbReference type="GO" id="GO:0004803">
    <property type="term" value="F:transposase activity"/>
    <property type="evidence" value="ECO:0007669"/>
    <property type="project" value="InterPro"/>
</dbReference>
<dbReference type="STRING" id="351679.A9255_07160"/>
<sequence length="345" mass="38991">MNKGKIIGIDLAKTHFYLFTLDKEGNPAGKKRLSRGELLRWLAQQTVVIVALEACGSAHHWAREIQALGHQVLILPAQHVKAYRRKQKNDYNDAQAIAEACQHGTIRPVRVKSLEQQDEQTFLKMRRLVVEEKTQLINHIRGLLAEYGIILKQGASALHHLLPSLLEDGNPAMTPKLKILMQRQYARLVTLEQELIWYDSELRIQVKKNAVCQRLQTIPGFGPLVSQLFKVWMGDGQQFRRGRDASAALGLVPRQFSTGGRQILLSITKCGDGYIRAMLIQGARSVVSRAANKTDTLSLWINRLREKRGFNRTVVALANKLTRIVWAIISRQEIYIPKGVSLENG</sequence>
<dbReference type="InterPro" id="IPR047650">
    <property type="entry name" value="Transpos_IS110"/>
</dbReference>
<dbReference type="GO" id="GO:0006313">
    <property type="term" value="P:DNA transposition"/>
    <property type="evidence" value="ECO:0007669"/>
    <property type="project" value="InterPro"/>
</dbReference>
<evidence type="ECO:0000313" key="3">
    <source>
        <dbReference type="EMBL" id="AOM40381.1"/>
    </source>
</evidence>
<dbReference type="Pfam" id="PF02371">
    <property type="entry name" value="Transposase_20"/>
    <property type="match status" value="1"/>
</dbReference>
<reference evidence="3 5" key="1">
    <citation type="submission" date="2016-06" db="EMBL/GenBank/DDBJ databases">
        <title>Bacterial characters and pathogenicity of Xenorhabdus hominickii from an entomopathogenic nematode, Steinernema monticolum.</title>
        <authorList>
            <person name="Park Y."/>
            <person name="Kim Y."/>
        </authorList>
    </citation>
    <scope>NUCLEOTIDE SEQUENCE [LARGE SCALE GENOMIC DNA]</scope>
    <source>
        <strain evidence="3 5">ANU1</strain>
    </source>
</reference>
<evidence type="ECO:0000313" key="6">
    <source>
        <dbReference type="Proteomes" id="UP000225433"/>
    </source>
</evidence>
<dbReference type="GO" id="GO:0003677">
    <property type="term" value="F:DNA binding"/>
    <property type="evidence" value="ECO:0007669"/>
    <property type="project" value="InterPro"/>
</dbReference>
<name>A0A2G0Q1L1_XENHO</name>
<gene>
    <name evidence="3" type="ORF">A9255_07160</name>
    <name evidence="4" type="ORF">Xhom_03986</name>
</gene>
<evidence type="ECO:0000313" key="4">
    <source>
        <dbReference type="EMBL" id="PHM53102.1"/>
    </source>
</evidence>
<dbReference type="PANTHER" id="PTHR33055">
    <property type="entry name" value="TRANSPOSASE FOR INSERTION SEQUENCE ELEMENT IS1111A"/>
    <property type="match status" value="1"/>
</dbReference>
<dbReference type="Pfam" id="PF01548">
    <property type="entry name" value="DEDD_Tnp_IS110"/>
    <property type="match status" value="1"/>
</dbReference>
<dbReference type="Proteomes" id="UP000094600">
    <property type="component" value="Chromosome"/>
</dbReference>
<organism evidence="4 6">
    <name type="scientific">Xenorhabdus hominickii</name>
    <dbReference type="NCBI Taxonomy" id="351679"/>
    <lineage>
        <taxon>Bacteria</taxon>
        <taxon>Pseudomonadati</taxon>
        <taxon>Pseudomonadota</taxon>
        <taxon>Gammaproteobacteria</taxon>
        <taxon>Enterobacterales</taxon>
        <taxon>Morganellaceae</taxon>
        <taxon>Xenorhabdus</taxon>
    </lineage>
</organism>
<dbReference type="KEGG" id="xho:A9255_07160"/>
<feature type="domain" description="Transposase IS110-like N-terminal" evidence="1">
    <location>
        <begin position="7"/>
        <end position="147"/>
    </location>
</feature>